<evidence type="ECO:0000256" key="3">
    <source>
        <dbReference type="ARBA" id="ARBA00022553"/>
    </source>
</evidence>
<dbReference type="GO" id="GO:0016020">
    <property type="term" value="C:membrane"/>
    <property type="evidence" value="ECO:0007669"/>
    <property type="project" value="UniProtKB-SubCell"/>
</dbReference>
<keyword evidence="4 13" id="KW-0812">Transmembrane</keyword>
<dbReference type="InterPro" id="IPR008250">
    <property type="entry name" value="ATPase_P-typ_transduc_dom_A_sf"/>
</dbReference>
<dbReference type="PANTHER" id="PTHR45630">
    <property type="entry name" value="CATION-TRANSPORTING ATPASE-RELATED"/>
    <property type="match status" value="1"/>
</dbReference>
<reference evidence="18" key="1">
    <citation type="journal article" date="2018" name="Nat. Microbiol.">
        <title>Leveraging single-cell genomics to expand the fungal tree of life.</title>
        <authorList>
            <person name="Ahrendt S.R."/>
            <person name="Quandt C.A."/>
            <person name="Ciobanu D."/>
            <person name="Clum A."/>
            <person name="Salamov A."/>
            <person name="Andreopoulos B."/>
            <person name="Cheng J.F."/>
            <person name="Woyke T."/>
            <person name="Pelin A."/>
            <person name="Henrissat B."/>
            <person name="Reynolds N.K."/>
            <person name="Benny G.L."/>
            <person name="Smith M.E."/>
            <person name="James T.Y."/>
            <person name="Grigoriev I.V."/>
        </authorList>
    </citation>
    <scope>NUCLEOTIDE SEQUENCE [LARGE SCALE GENOMIC DNA]</scope>
    <source>
        <strain evidence="18">Benny S71-1</strain>
    </source>
</reference>
<dbReference type="Gene3D" id="2.70.150.10">
    <property type="entry name" value="Calcium-transporting ATPase, cytoplasmic transduction domain A"/>
    <property type="match status" value="1"/>
</dbReference>
<dbReference type="PANTHER" id="PTHR45630:SF8">
    <property type="entry name" value="CATION-TRANSPORTING ATPASE"/>
    <property type="match status" value="1"/>
</dbReference>
<dbReference type="InterPro" id="IPR006068">
    <property type="entry name" value="ATPase_P-typ_cation-transptr_C"/>
</dbReference>
<dbReference type="InterPro" id="IPR023299">
    <property type="entry name" value="ATPase_P-typ_cyto_dom_N"/>
</dbReference>
<feature type="transmembrane region" description="Helical" evidence="13">
    <location>
        <begin position="386"/>
        <end position="406"/>
    </location>
</feature>
<evidence type="ECO:0000256" key="9">
    <source>
        <dbReference type="ARBA" id="ARBA00022967"/>
    </source>
</evidence>
<dbReference type="Pfam" id="PF13246">
    <property type="entry name" value="Cation_ATPase"/>
    <property type="match status" value="1"/>
</dbReference>
<dbReference type="FunFam" id="1.20.1110.10:FF:000032">
    <property type="entry name" value="Cation-transporting ATPase"/>
    <property type="match status" value="1"/>
</dbReference>
<accession>A0A4P9Z276</accession>
<dbReference type="InterPro" id="IPR023298">
    <property type="entry name" value="ATPase_P-typ_TM_dom_sf"/>
</dbReference>
<keyword evidence="8 13" id="KW-0460">Magnesium</keyword>
<dbReference type="SFLD" id="SFLDF00027">
    <property type="entry name" value="p-type_atpase"/>
    <property type="match status" value="1"/>
</dbReference>
<feature type="transmembrane region" description="Helical" evidence="13">
    <location>
        <begin position="1092"/>
        <end position="1110"/>
    </location>
</feature>
<dbReference type="GO" id="GO:0005524">
    <property type="term" value="F:ATP binding"/>
    <property type="evidence" value="ECO:0007669"/>
    <property type="project" value="UniProtKB-UniRule"/>
</dbReference>
<keyword evidence="18" id="KW-1185">Reference proteome</keyword>
<dbReference type="GO" id="GO:0019829">
    <property type="term" value="F:ATPase-coupled monoatomic cation transmembrane transporter activity"/>
    <property type="evidence" value="ECO:0007669"/>
    <property type="project" value="UniProtKB-UniRule"/>
</dbReference>
<evidence type="ECO:0000256" key="1">
    <source>
        <dbReference type="ARBA" id="ARBA00004141"/>
    </source>
</evidence>
<keyword evidence="10 13" id="KW-1133">Transmembrane helix</keyword>
<evidence type="ECO:0000313" key="17">
    <source>
        <dbReference type="EMBL" id="RKP26448.1"/>
    </source>
</evidence>
<dbReference type="GO" id="GO:0046872">
    <property type="term" value="F:metal ion binding"/>
    <property type="evidence" value="ECO:0007669"/>
    <property type="project" value="UniProtKB-UniRule"/>
</dbReference>
<comment type="catalytic activity">
    <reaction evidence="12 13">
        <text>ATP + H2O = ADP + phosphate + H(+)</text>
        <dbReference type="Rhea" id="RHEA:13065"/>
        <dbReference type="ChEBI" id="CHEBI:15377"/>
        <dbReference type="ChEBI" id="CHEBI:15378"/>
        <dbReference type="ChEBI" id="CHEBI:30616"/>
        <dbReference type="ChEBI" id="CHEBI:43474"/>
        <dbReference type="ChEBI" id="CHEBI:456216"/>
    </reaction>
</comment>
<dbReference type="EC" id="7.2.2.-" evidence="13"/>
<dbReference type="InterPro" id="IPR006544">
    <property type="entry name" value="P-type_TPase_V"/>
</dbReference>
<dbReference type="SUPFAM" id="SSF81660">
    <property type="entry name" value="Metal cation-transporting ATPase, ATP-binding domain N"/>
    <property type="match status" value="1"/>
</dbReference>
<dbReference type="InterPro" id="IPR001757">
    <property type="entry name" value="P_typ_ATPase"/>
</dbReference>
<dbReference type="SUPFAM" id="SSF56784">
    <property type="entry name" value="HAD-like"/>
    <property type="match status" value="1"/>
</dbReference>
<feature type="transmembrane region" description="Helical" evidence="13">
    <location>
        <begin position="210"/>
        <end position="228"/>
    </location>
</feature>
<protein>
    <recommendedName>
        <fullName evidence="13">Cation-transporting ATPase</fullName>
        <ecNumber evidence="13">7.2.2.-</ecNumber>
    </recommendedName>
</protein>
<dbReference type="FunFam" id="2.70.150.10:FF:000057">
    <property type="entry name" value="Cation-transporting ATPase"/>
    <property type="match status" value="1"/>
</dbReference>
<keyword evidence="7 13" id="KW-0067">ATP-binding</keyword>
<evidence type="ECO:0000256" key="12">
    <source>
        <dbReference type="ARBA" id="ARBA00049360"/>
    </source>
</evidence>
<dbReference type="InterPro" id="IPR047821">
    <property type="entry name" value="P5B-type_ATPase"/>
</dbReference>
<dbReference type="FunFam" id="3.40.50.1000:FF:000068">
    <property type="entry name" value="Cation-transporting ATPase"/>
    <property type="match status" value="1"/>
</dbReference>
<keyword evidence="3" id="KW-0597">Phosphoprotein</keyword>
<evidence type="ECO:0000256" key="8">
    <source>
        <dbReference type="ARBA" id="ARBA00022842"/>
    </source>
</evidence>
<dbReference type="InterPro" id="IPR059000">
    <property type="entry name" value="ATPase_P-type_domA"/>
</dbReference>
<dbReference type="InterPro" id="IPR023214">
    <property type="entry name" value="HAD_sf"/>
</dbReference>
<dbReference type="NCBIfam" id="TIGR01657">
    <property type="entry name" value="P-ATPase-V"/>
    <property type="match status" value="1"/>
</dbReference>
<feature type="domain" description="Cation-transporting P-type ATPase C-terminal" evidence="15">
    <location>
        <begin position="973"/>
        <end position="1149"/>
    </location>
</feature>
<dbReference type="SFLD" id="SFLDG00002">
    <property type="entry name" value="C1.7:_P-type_atpase_like"/>
    <property type="match status" value="1"/>
</dbReference>
<evidence type="ECO:0000256" key="10">
    <source>
        <dbReference type="ARBA" id="ARBA00022989"/>
    </source>
</evidence>
<dbReference type="GO" id="GO:0016887">
    <property type="term" value="F:ATP hydrolysis activity"/>
    <property type="evidence" value="ECO:0007669"/>
    <property type="project" value="InterPro"/>
</dbReference>
<dbReference type="Gene3D" id="3.40.50.1000">
    <property type="entry name" value="HAD superfamily/HAD-like"/>
    <property type="match status" value="1"/>
</dbReference>
<dbReference type="Gene3D" id="1.20.1110.10">
    <property type="entry name" value="Calcium-transporting ATPase, transmembrane domain"/>
    <property type="match status" value="1"/>
</dbReference>
<dbReference type="Proteomes" id="UP000278143">
    <property type="component" value="Unassembled WGS sequence"/>
</dbReference>
<feature type="transmembrane region" description="Helical" evidence="13">
    <location>
        <begin position="974"/>
        <end position="993"/>
    </location>
</feature>
<feature type="transmembrane region" description="Helical" evidence="13">
    <location>
        <begin position="1014"/>
        <end position="1035"/>
    </location>
</feature>
<proteinExistence type="inferred from homology"/>
<dbReference type="CDD" id="cd07542">
    <property type="entry name" value="P-type_ATPase_cation"/>
    <property type="match status" value="1"/>
</dbReference>
<dbReference type="Gene3D" id="3.40.1110.10">
    <property type="entry name" value="Calcium-transporting ATPase, cytoplasmic domain N"/>
    <property type="match status" value="1"/>
</dbReference>
<dbReference type="SUPFAM" id="SSF81653">
    <property type="entry name" value="Calcium ATPase, transduction domain A"/>
    <property type="match status" value="1"/>
</dbReference>
<feature type="transmembrane region" description="Helical" evidence="13">
    <location>
        <begin position="950"/>
        <end position="968"/>
    </location>
</feature>
<dbReference type="PRINTS" id="PR00119">
    <property type="entry name" value="CATATPASE"/>
</dbReference>
<evidence type="ECO:0000256" key="6">
    <source>
        <dbReference type="ARBA" id="ARBA00022741"/>
    </source>
</evidence>
<dbReference type="AlphaFoldDB" id="A0A4P9Z276"/>
<feature type="non-terminal residue" evidence="17">
    <location>
        <position position="1"/>
    </location>
</feature>
<dbReference type="InterPro" id="IPR036412">
    <property type="entry name" value="HAD-like_sf"/>
</dbReference>
<evidence type="ECO:0000259" key="14">
    <source>
        <dbReference type="Pfam" id="PF00122"/>
    </source>
</evidence>
<dbReference type="InterPro" id="IPR047819">
    <property type="entry name" value="P5A-ATPase_N"/>
</dbReference>
<evidence type="ECO:0000256" key="7">
    <source>
        <dbReference type="ARBA" id="ARBA00022840"/>
    </source>
</evidence>
<dbReference type="GO" id="GO:0006874">
    <property type="term" value="P:intracellular calcium ion homeostasis"/>
    <property type="evidence" value="ECO:0007669"/>
    <property type="project" value="TreeGrafter"/>
</dbReference>
<gene>
    <name evidence="17" type="ORF">SYNPS1DRAFT_14160</name>
</gene>
<organism evidence="17 18">
    <name type="scientific">Syncephalis pseudoplumigaleata</name>
    <dbReference type="NCBI Taxonomy" id="1712513"/>
    <lineage>
        <taxon>Eukaryota</taxon>
        <taxon>Fungi</taxon>
        <taxon>Fungi incertae sedis</taxon>
        <taxon>Zoopagomycota</taxon>
        <taxon>Zoopagomycotina</taxon>
        <taxon>Zoopagomycetes</taxon>
        <taxon>Zoopagales</taxon>
        <taxon>Piptocephalidaceae</taxon>
        <taxon>Syncephalis</taxon>
    </lineage>
</organism>
<dbReference type="Pfam" id="PF12409">
    <property type="entry name" value="P5-ATPase"/>
    <property type="match status" value="1"/>
</dbReference>
<keyword evidence="11 13" id="KW-0472">Membrane</keyword>
<keyword evidence="5 13" id="KW-0479">Metal-binding</keyword>
<sequence>LIVSAYRYDRRWLFFYRLACCFTAGIFYLIVRWIPRLWISLVGRPCQLGDAEWVVIENQWKQLSIEMIHRIGYNGKMSNVFYCTKEEAKVALLLWHRCTEDMWLTITDSHRILHTISYFNHRYMRFIYHPRRQLFVQTNAWMDAAWMDLAACRRGISRTEHGERMIVFGPNVVDIESKSILQLMVDEVLHPFYIFQIFSVILWGFDEYYYYAACIVIISAFSIAQTLVETRRNVDRMRRMARFVCDVRVFRDGHWLQLTSEDLVAGDLIDIGNLQTYPCDLLLLSGDCIVNESMLTGESVPVSKVPCEPGALANYDPVASNAAPELVRHFLFGGTKAVRVRPGSGWNNQPVAVAMVMRTGFNSTKGALVRSVLYPRPNRFKFYRDSFRFIGVLSAIAAIGFAASVANFVRLGLTFHRIILRALDLITVVVPPALPATLSIGTNFAIHRMRKANIYCISPPRVNVAGKVNVMCFDKTGTLTEDGLDVLGARPVDRSTGDFELLVEQAKRLHCPPSQEDAAANQHLNLFHALTTCHSLKLVDNELVGDPLDLKMFDFTGWTLEESGMASAGVPRALANNEAPALFGGVVPTVVRPPDTHAMNLSDLIRHTNSTTGEVIDDSMVELGILRCFEFSAPLRRMSVLVKQLGQQCTAAYVKGAPEVMKEICRPDTLPADFDRLLAGYTHRGYRVIACAGKSMDHLSWVKTQRIKREQVESELVFLGFIIFENKLKAPTAGVIETLHGARIRQIMCTGDNVLTAISVSRECGLVRPESQIYVPRLNAGKQAGGSTLSTVIWENVDSPEYRLDPYTLQVLDSRAAPEHAVDRPRFRPHQDYELAITGEVFRWMVDHAPRQVLHRMLVKSPIFARMSPDEKQELVEKLQELGYCVGFCGDGANDCGALRSADVGISLSEEEASVAAPFTSAVTDVRCVIKVIREGRAALVTSFSCFKFMALYSMIQFVTVGLLYSFAYQLADLQYLFIDLFIIMPVAISMGRTGAYPRLSTRRPTASLVSHKVLASIGGQIVVQAAFQLVVYYLTMRQPWYVPPPSPDPDDPNVLCYINSTLFSFSCFQYLFVAAVFSVGAPFRRSMFSNAWFVLSMVALFAISVYLTAFPSPTIRGWMEMMPVPLSFARVLLGLMVALLATTYLVELLIAPKVAQLSKRLKLLIRQWRGLPAKQAVKPYKVALQSFR</sequence>
<dbReference type="GO" id="GO:0015662">
    <property type="term" value="F:P-type ion transporter activity"/>
    <property type="evidence" value="ECO:0007669"/>
    <property type="project" value="InterPro"/>
</dbReference>
<dbReference type="OrthoDB" id="48943at2759"/>
<comment type="subcellular location">
    <subcellularLocation>
        <location evidence="1 13">Membrane</location>
        <topology evidence="1 13">Multi-pass membrane protein</topology>
    </subcellularLocation>
</comment>
<dbReference type="SUPFAM" id="SSF81665">
    <property type="entry name" value="Calcium ATPase, transmembrane domain M"/>
    <property type="match status" value="1"/>
</dbReference>
<feature type="transmembrane region" description="Helical" evidence="13">
    <location>
        <begin position="1130"/>
        <end position="1151"/>
    </location>
</feature>
<name>A0A4P9Z276_9FUNG</name>
<evidence type="ECO:0000256" key="2">
    <source>
        <dbReference type="ARBA" id="ARBA00006000"/>
    </source>
</evidence>
<dbReference type="SFLD" id="SFLDS00003">
    <property type="entry name" value="Haloacid_Dehalogenase"/>
    <property type="match status" value="1"/>
</dbReference>
<feature type="transmembrane region" description="Helical" evidence="13">
    <location>
        <begin position="418"/>
        <end position="441"/>
    </location>
</feature>
<evidence type="ECO:0000259" key="15">
    <source>
        <dbReference type="Pfam" id="PF00689"/>
    </source>
</evidence>
<evidence type="ECO:0000256" key="11">
    <source>
        <dbReference type="ARBA" id="ARBA00023136"/>
    </source>
</evidence>
<evidence type="ECO:0000313" key="18">
    <source>
        <dbReference type="Proteomes" id="UP000278143"/>
    </source>
</evidence>
<dbReference type="InterPro" id="IPR018303">
    <property type="entry name" value="ATPase_P-typ_P_site"/>
</dbReference>
<evidence type="ECO:0000256" key="4">
    <source>
        <dbReference type="ARBA" id="ARBA00022692"/>
    </source>
</evidence>
<dbReference type="FunFam" id="3.40.1110.10:FF:000057">
    <property type="entry name" value="Cation-transporting ATPase"/>
    <property type="match status" value="1"/>
</dbReference>
<feature type="domain" description="P5B-type ATPase N-terminal" evidence="16">
    <location>
        <begin position="3"/>
        <end position="129"/>
    </location>
</feature>
<dbReference type="EMBL" id="KZ989422">
    <property type="protein sequence ID" value="RKP26448.1"/>
    <property type="molecule type" value="Genomic_DNA"/>
</dbReference>
<evidence type="ECO:0000256" key="13">
    <source>
        <dbReference type="RuleBase" id="RU362082"/>
    </source>
</evidence>
<feature type="domain" description="P-type ATPase A" evidence="14">
    <location>
        <begin position="247"/>
        <end position="372"/>
    </location>
</feature>
<evidence type="ECO:0000259" key="16">
    <source>
        <dbReference type="Pfam" id="PF12409"/>
    </source>
</evidence>
<dbReference type="Pfam" id="PF00689">
    <property type="entry name" value="Cation_ATPase_C"/>
    <property type="match status" value="1"/>
</dbReference>
<dbReference type="PROSITE" id="PS00154">
    <property type="entry name" value="ATPASE_E1_E2"/>
    <property type="match status" value="1"/>
</dbReference>
<feature type="transmembrane region" description="Helical" evidence="13">
    <location>
        <begin position="12"/>
        <end position="31"/>
    </location>
</feature>
<dbReference type="Pfam" id="PF00122">
    <property type="entry name" value="E1-E2_ATPase"/>
    <property type="match status" value="1"/>
</dbReference>
<keyword evidence="9 13" id="KW-1278">Translocase</keyword>
<dbReference type="NCBIfam" id="TIGR01494">
    <property type="entry name" value="ATPase_P-type"/>
    <property type="match status" value="2"/>
</dbReference>
<keyword evidence="6 13" id="KW-0547">Nucleotide-binding</keyword>
<evidence type="ECO:0000256" key="5">
    <source>
        <dbReference type="ARBA" id="ARBA00022723"/>
    </source>
</evidence>
<dbReference type="InterPro" id="IPR044492">
    <property type="entry name" value="P_typ_ATPase_HD_dom"/>
</dbReference>
<feature type="transmembrane region" description="Helical" evidence="13">
    <location>
        <begin position="1055"/>
        <end position="1080"/>
    </location>
</feature>
<comment type="similarity">
    <text evidence="2 13">Belongs to the cation transport ATPase (P-type) (TC 3.A.3) family. Type V subfamily.</text>
</comment>